<evidence type="ECO:0000313" key="2">
    <source>
        <dbReference type="EMBL" id="KAF8398121.1"/>
    </source>
</evidence>
<keyword evidence="1" id="KW-0472">Membrane</keyword>
<accession>A0A834Z6F7</accession>
<evidence type="ECO:0000313" key="3">
    <source>
        <dbReference type="Proteomes" id="UP000655225"/>
    </source>
</evidence>
<organism evidence="2 3">
    <name type="scientific">Tetracentron sinense</name>
    <name type="common">Spur-leaf</name>
    <dbReference type="NCBI Taxonomy" id="13715"/>
    <lineage>
        <taxon>Eukaryota</taxon>
        <taxon>Viridiplantae</taxon>
        <taxon>Streptophyta</taxon>
        <taxon>Embryophyta</taxon>
        <taxon>Tracheophyta</taxon>
        <taxon>Spermatophyta</taxon>
        <taxon>Magnoliopsida</taxon>
        <taxon>Trochodendrales</taxon>
        <taxon>Trochodendraceae</taxon>
        <taxon>Tetracentron</taxon>
    </lineage>
</organism>
<sequence length="118" mass="13206">MFHQSFVLPSAPASLPSFSGVRALASLVYAPVTLSGSTLYGITLGNTSTLSPLRQPHLRQPWDHLYQLSSLRQYLPSIVLSALSFVTVLSVLSHYRRHRPYRHCPWAIGNPSLILFYL</sequence>
<keyword evidence="1" id="KW-1133">Transmembrane helix</keyword>
<reference evidence="2 3" key="1">
    <citation type="submission" date="2020-04" db="EMBL/GenBank/DDBJ databases">
        <title>Plant Genome Project.</title>
        <authorList>
            <person name="Zhang R.-G."/>
        </authorList>
    </citation>
    <scope>NUCLEOTIDE SEQUENCE [LARGE SCALE GENOMIC DNA]</scope>
    <source>
        <strain evidence="2">YNK0</strain>
        <tissue evidence="2">Leaf</tissue>
    </source>
</reference>
<keyword evidence="1" id="KW-0812">Transmembrane</keyword>
<proteinExistence type="predicted"/>
<gene>
    <name evidence="2" type="ORF">HHK36_017046</name>
</gene>
<dbReference type="AlphaFoldDB" id="A0A834Z6F7"/>
<dbReference type="EMBL" id="JABCRI010000011">
    <property type="protein sequence ID" value="KAF8398121.1"/>
    <property type="molecule type" value="Genomic_DNA"/>
</dbReference>
<dbReference type="Proteomes" id="UP000655225">
    <property type="component" value="Unassembled WGS sequence"/>
</dbReference>
<name>A0A834Z6F7_TETSI</name>
<keyword evidence="3" id="KW-1185">Reference proteome</keyword>
<evidence type="ECO:0000256" key="1">
    <source>
        <dbReference type="SAM" id="Phobius"/>
    </source>
</evidence>
<comment type="caution">
    <text evidence="2">The sequence shown here is derived from an EMBL/GenBank/DDBJ whole genome shotgun (WGS) entry which is preliminary data.</text>
</comment>
<protein>
    <submittedName>
        <fullName evidence="2">Uncharacterized protein</fullName>
    </submittedName>
</protein>
<feature type="transmembrane region" description="Helical" evidence="1">
    <location>
        <begin position="74"/>
        <end position="92"/>
    </location>
</feature>